<dbReference type="Proteomes" id="UP000623250">
    <property type="component" value="Unassembled WGS sequence"/>
</dbReference>
<sequence>MKKTFVAAASAAAIFAMSGSALAGDLYAKSGYKDAPIVVAEPTWTGFYIGLGVGGQAVNHELSLSEIDLGVEESMADLNGVSGTGVIGTVEVGYDRQFGNVVAGVFFNYDFGDDVSSSVNIEDFSVNAKQTDSWTAGGRLGYLVNPSTLAYVLGGYTQSTFELGFPGFGSADDTFAGWTVGGGLETRLSGNWYLKGEYRFTEFDTNGYAAVDVVGDGFGVDVDTSVQTARLVLSYKANLFGSDLSVPLK</sequence>
<dbReference type="Pfam" id="PF13505">
    <property type="entry name" value="OMP_b-brl"/>
    <property type="match status" value="1"/>
</dbReference>
<dbReference type="InterPro" id="IPR011250">
    <property type="entry name" value="OMP/PagP_B-barrel"/>
</dbReference>
<feature type="chain" id="PRO_5034440830" evidence="6">
    <location>
        <begin position="24"/>
        <end position="249"/>
    </location>
</feature>
<comment type="similarity">
    <text evidence="5">Belongs to the Omp25/RopB family.</text>
</comment>
<dbReference type="AlphaFoldDB" id="A0A8I1GDS2"/>
<dbReference type="InterPro" id="IPR051692">
    <property type="entry name" value="OMP-like"/>
</dbReference>
<keyword evidence="9" id="KW-1185">Reference proteome</keyword>
<keyword evidence="2 6" id="KW-0732">Signal</keyword>
<organism evidence="8 9">
    <name type="scientific">Rhodomicrobium udaipurense</name>
    <dbReference type="NCBI Taxonomy" id="1202716"/>
    <lineage>
        <taxon>Bacteria</taxon>
        <taxon>Pseudomonadati</taxon>
        <taxon>Pseudomonadota</taxon>
        <taxon>Alphaproteobacteria</taxon>
        <taxon>Hyphomicrobiales</taxon>
        <taxon>Hyphomicrobiaceae</taxon>
        <taxon>Rhodomicrobium</taxon>
    </lineage>
</organism>
<feature type="signal peptide" evidence="6">
    <location>
        <begin position="1"/>
        <end position="23"/>
    </location>
</feature>
<proteinExistence type="inferred from homology"/>
<evidence type="ECO:0000256" key="1">
    <source>
        <dbReference type="ARBA" id="ARBA00004442"/>
    </source>
</evidence>
<evidence type="ECO:0000313" key="9">
    <source>
        <dbReference type="Proteomes" id="UP000623250"/>
    </source>
</evidence>
<protein>
    <submittedName>
        <fullName evidence="8">Porin family protein</fullName>
    </submittedName>
</protein>
<evidence type="ECO:0000313" key="8">
    <source>
        <dbReference type="EMBL" id="MBJ7543014.1"/>
    </source>
</evidence>
<dbReference type="PANTHER" id="PTHR34001">
    <property type="entry name" value="BLL7405 PROTEIN"/>
    <property type="match status" value="1"/>
</dbReference>
<evidence type="ECO:0000256" key="6">
    <source>
        <dbReference type="SAM" id="SignalP"/>
    </source>
</evidence>
<evidence type="ECO:0000256" key="4">
    <source>
        <dbReference type="ARBA" id="ARBA00023237"/>
    </source>
</evidence>
<dbReference type="EMBL" id="JAEMUK010000010">
    <property type="protein sequence ID" value="MBJ7543014.1"/>
    <property type="molecule type" value="Genomic_DNA"/>
</dbReference>
<evidence type="ECO:0000256" key="5">
    <source>
        <dbReference type="ARBA" id="ARBA00038306"/>
    </source>
</evidence>
<feature type="domain" description="Outer membrane protein beta-barrel" evidence="7">
    <location>
        <begin position="11"/>
        <end position="210"/>
    </location>
</feature>
<dbReference type="GO" id="GO:0009279">
    <property type="term" value="C:cell outer membrane"/>
    <property type="evidence" value="ECO:0007669"/>
    <property type="project" value="UniProtKB-SubCell"/>
</dbReference>
<gene>
    <name evidence="8" type="ORF">JDN41_05525</name>
</gene>
<dbReference type="SUPFAM" id="SSF56925">
    <property type="entry name" value="OMPA-like"/>
    <property type="match status" value="1"/>
</dbReference>
<dbReference type="Gene3D" id="2.40.160.20">
    <property type="match status" value="1"/>
</dbReference>
<dbReference type="PANTHER" id="PTHR34001:SF3">
    <property type="entry name" value="BLL7405 PROTEIN"/>
    <property type="match status" value="1"/>
</dbReference>
<comment type="subcellular location">
    <subcellularLocation>
        <location evidence="1">Cell outer membrane</location>
    </subcellularLocation>
</comment>
<keyword evidence="3" id="KW-0472">Membrane</keyword>
<dbReference type="InterPro" id="IPR027385">
    <property type="entry name" value="Beta-barrel_OMP"/>
</dbReference>
<dbReference type="RefSeq" id="WP_081796636.1">
    <property type="nucleotide sequence ID" value="NZ_JAEMUK010000010.1"/>
</dbReference>
<evidence type="ECO:0000256" key="3">
    <source>
        <dbReference type="ARBA" id="ARBA00023136"/>
    </source>
</evidence>
<evidence type="ECO:0000256" key="2">
    <source>
        <dbReference type="ARBA" id="ARBA00022729"/>
    </source>
</evidence>
<keyword evidence="4" id="KW-0998">Cell outer membrane</keyword>
<reference evidence="8 9" key="1">
    <citation type="submission" date="2020-12" db="EMBL/GenBank/DDBJ databases">
        <title>Revised draft genomes of Rhodomicrobium vannielii ATCC 17100 and Rhodomicrobium udaipurense JA643.</title>
        <authorList>
            <person name="Conners E.M."/>
            <person name="Davenport E.J."/>
            <person name="Bose A."/>
        </authorList>
    </citation>
    <scope>NUCLEOTIDE SEQUENCE [LARGE SCALE GENOMIC DNA]</scope>
    <source>
        <strain evidence="8 9">JA643</strain>
    </source>
</reference>
<name>A0A8I1GDS2_9HYPH</name>
<evidence type="ECO:0000259" key="7">
    <source>
        <dbReference type="Pfam" id="PF13505"/>
    </source>
</evidence>
<accession>A0A8I1GDS2</accession>
<comment type="caution">
    <text evidence="8">The sequence shown here is derived from an EMBL/GenBank/DDBJ whole genome shotgun (WGS) entry which is preliminary data.</text>
</comment>